<dbReference type="EMBL" id="ML120536">
    <property type="protein sequence ID" value="RPA90177.1"/>
    <property type="molecule type" value="Genomic_DNA"/>
</dbReference>
<dbReference type="AlphaFoldDB" id="A0A3N4IYV7"/>
<proteinExistence type="predicted"/>
<dbReference type="Gene3D" id="1.25.40.10">
    <property type="entry name" value="Tetratricopeptide repeat domain"/>
    <property type="match status" value="2"/>
</dbReference>
<sequence>MYAESERLSRRAQEGREKVLGADHPYTLSSLNRRASILQALGRYGESGRMLRSVLEREEKVLGPNHPSTLTSVNNLACLLLVQGRYAESERLSQRALEGREKVLGADHPYTLGSANNLAHTLEARGRALNPEHYEVYEILERVAGLHEKQRKYLDAEEAYERACTGFSKSFGRKHPTTLECIWKLTTLREKNSALRRISFVQAHEVANAINHRRSPSDRRRHFPGLRRPKQIGGMTVGKRL</sequence>
<dbReference type="SUPFAM" id="SSF48452">
    <property type="entry name" value="TPR-like"/>
    <property type="match status" value="1"/>
</dbReference>
<dbReference type="InterPro" id="IPR053137">
    <property type="entry name" value="NLR-like"/>
</dbReference>
<evidence type="ECO:0008006" key="4">
    <source>
        <dbReference type="Google" id="ProtNLM"/>
    </source>
</evidence>
<dbReference type="PANTHER" id="PTHR46082:SF6">
    <property type="entry name" value="AAA+ ATPASE DOMAIN-CONTAINING PROTEIN-RELATED"/>
    <property type="match status" value="1"/>
</dbReference>
<evidence type="ECO:0000256" key="1">
    <source>
        <dbReference type="SAM" id="MobiDB-lite"/>
    </source>
</evidence>
<dbReference type="InterPro" id="IPR011990">
    <property type="entry name" value="TPR-like_helical_dom_sf"/>
</dbReference>
<dbReference type="PANTHER" id="PTHR46082">
    <property type="entry name" value="ATP/GTP-BINDING PROTEIN-RELATED"/>
    <property type="match status" value="1"/>
</dbReference>
<dbReference type="Proteomes" id="UP000276215">
    <property type="component" value="Unassembled WGS sequence"/>
</dbReference>
<evidence type="ECO:0000313" key="2">
    <source>
        <dbReference type="EMBL" id="RPA90177.1"/>
    </source>
</evidence>
<feature type="compositionally biased region" description="Basic residues" evidence="1">
    <location>
        <begin position="213"/>
        <end position="230"/>
    </location>
</feature>
<accession>A0A3N4IYV7</accession>
<keyword evidence="3" id="KW-1185">Reference proteome</keyword>
<dbReference type="Pfam" id="PF13374">
    <property type="entry name" value="TPR_10"/>
    <property type="match status" value="3"/>
</dbReference>
<protein>
    <recommendedName>
        <fullName evidence="4">TPR-like protein</fullName>
    </recommendedName>
</protein>
<organism evidence="2 3">
    <name type="scientific">Choiromyces venosus 120613-1</name>
    <dbReference type="NCBI Taxonomy" id="1336337"/>
    <lineage>
        <taxon>Eukaryota</taxon>
        <taxon>Fungi</taxon>
        <taxon>Dikarya</taxon>
        <taxon>Ascomycota</taxon>
        <taxon>Pezizomycotina</taxon>
        <taxon>Pezizomycetes</taxon>
        <taxon>Pezizales</taxon>
        <taxon>Tuberaceae</taxon>
        <taxon>Choiromyces</taxon>
    </lineage>
</organism>
<evidence type="ECO:0000313" key="3">
    <source>
        <dbReference type="Proteomes" id="UP000276215"/>
    </source>
</evidence>
<reference evidence="2 3" key="1">
    <citation type="journal article" date="2018" name="Nat. Ecol. Evol.">
        <title>Pezizomycetes genomes reveal the molecular basis of ectomycorrhizal truffle lifestyle.</title>
        <authorList>
            <person name="Murat C."/>
            <person name="Payen T."/>
            <person name="Noel B."/>
            <person name="Kuo A."/>
            <person name="Morin E."/>
            <person name="Chen J."/>
            <person name="Kohler A."/>
            <person name="Krizsan K."/>
            <person name="Balestrini R."/>
            <person name="Da Silva C."/>
            <person name="Montanini B."/>
            <person name="Hainaut M."/>
            <person name="Levati E."/>
            <person name="Barry K.W."/>
            <person name="Belfiori B."/>
            <person name="Cichocki N."/>
            <person name="Clum A."/>
            <person name="Dockter R.B."/>
            <person name="Fauchery L."/>
            <person name="Guy J."/>
            <person name="Iotti M."/>
            <person name="Le Tacon F."/>
            <person name="Lindquist E.A."/>
            <person name="Lipzen A."/>
            <person name="Malagnac F."/>
            <person name="Mello A."/>
            <person name="Molinier V."/>
            <person name="Miyauchi S."/>
            <person name="Poulain J."/>
            <person name="Riccioni C."/>
            <person name="Rubini A."/>
            <person name="Sitrit Y."/>
            <person name="Splivallo R."/>
            <person name="Traeger S."/>
            <person name="Wang M."/>
            <person name="Zifcakova L."/>
            <person name="Wipf D."/>
            <person name="Zambonelli A."/>
            <person name="Paolocci F."/>
            <person name="Nowrousian M."/>
            <person name="Ottonello S."/>
            <person name="Baldrian P."/>
            <person name="Spatafora J.W."/>
            <person name="Henrissat B."/>
            <person name="Nagy L.G."/>
            <person name="Aury J.M."/>
            <person name="Wincker P."/>
            <person name="Grigoriev I.V."/>
            <person name="Bonfante P."/>
            <person name="Martin F.M."/>
        </authorList>
    </citation>
    <scope>NUCLEOTIDE SEQUENCE [LARGE SCALE GENOMIC DNA]</scope>
    <source>
        <strain evidence="2 3">120613-1</strain>
    </source>
</reference>
<name>A0A3N4IYV7_9PEZI</name>
<dbReference type="STRING" id="1336337.A0A3N4IYV7"/>
<feature type="region of interest" description="Disordered" evidence="1">
    <location>
        <begin position="213"/>
        <end position="241"/>
    </location>
</feature>
<dbReference type="OrthoDB" id="5986190at2759"/>
<gene>
    <name evidence="2" type="ORF">L873DRAFT_1718885</name>
</gene>